<evidence type="ECO:0000313" key="3">
    <source>
        <dbReference type="Proteomes" id="UP001143474"/>
    </source>
</evidence>
<dbReference type="AlphaFoldDB" id="A0A9W6HW01"/>
<protein>
    <submittedName>
        <fullName evidence="2">Uncharacterized protein</fullName>
    </submittedName>
</protein>
<dbReference type="EMBL" id="BSEV01000001">
    <property type="protein sequence ID" value="GLK07380.1"/>
    <property type="molecule type" value="Genomic_DNA"/>
</dbReference>
<comment type="caution">
    <text evidence="2">The sequence shown here is derived from an EMBL/GenBank/DDBJ whole genome shotgun (WGS) entry which is preliminary data.</text>
</comment>
<evidence type="ECO:0000313" key="2">
    <source>
        <dbReference type="EMBL" id="GLK07380.1"/>
    </source>
</evidence>
<dbReference type="Proteomes" id="UP001143474">
    <property type="component" value="Unassembled WGS sequence"/>
</dbReference>
<organism evidence="2 3">
    <name type="scientific">Streptosporangium carneum</name>
    <dbReference type="NCBI Taxonomy" id="47481"/>
    <lineage>
        <taxon>Bacteria</taxon>
        <taxon>Bacillati</taxon>
        <taxon>Actinomycetota</taxon>
        <taxon>Actinomycetes</taxon>
        <taxon>Streptosporangiales</taxon>
        <taxon>Streptosporangiaceae</taxon>
        <taxon>Streptosporangium</taxon>
    </lineage>
</organism>
<feature type="compositionally biased region" description="Basic and acidic residues" evidence="1">
    <location>
        <begin position="355"/>
        <end position="365"/>
    </location>
</feature>
<reference evidence="2" key="1">
    <citation type="journal article" date="2014" name="Int. J. Syst. Evol. Microbiol.">
        <title>Complete genome sequence of Corynebacterium casei LMG S-19264T (=DSM 44701T), isolated from a smear-ripened cheese.</title>
        <authorList>
            <consortium name="US DOE Joint Genome Institute (JGI-PGF)"/>
            <person name="Walter F."/>
            <person name="Albersmeier A."/>
            <person name="Kalinowski J."/>
            <person name="Ruckert C."/>
        </authorList>
    </citation>
    <scope>NUCLEOTIDE SEQUENCE</scope>
    <source>
        <strain evidence="2">VKM Ac-2007</strain>
    </source>
</reference>
<proteinExistence type="predicted"/>
<keyword evidence="3" id="KW-1185">Reference proteome</keyword>
<name>A0A9W6HW01_9ACTN</name>
<dbReference type="RefSeq" id="WP_271215921.1">
    <property type="nucleotide sequence ID" value="NZ_BAAAVD010000006.1"/>
</dbReference>
<reference evidence="2" key="2">
    <citation type="submission" date="2023-01" db="EMBL/GenBank/DDBJ databases">
        <authorList>
            <person name="Sun Q."/>
            <person name="Evtushenko L."/>
        </authorList>
    </citation>
    <scope>NUCLEOTIDE SEQUENCE</scope>
    <source>
        <strain evidence="2">VKM Ac-2007</strain>
    </source>
</reference>
<sequence>MVTIYDIVRRLEAEPLLDDLARGFAAEVADPAWLLGRQWQLGEHQGEDASSPVQISYNIRLTPIQVPDGADPLTTPAEAIVESEPGDFWTAGRRVTAGRLVEAAAAAAGRPLPTDDPTLLLAELPTPYDLLDGSGYDGRALWDRTDLGLDLNWFGTLQPPADPEDLWNPAEFSYDAEFSAGDANLRVQRHDGGHLDWFSADATGSVASTLTCQVSAYPGRIHYPGAPLPRWWQIENGKVDIGGYPPDRSHFATLLLIDLIMNQSDDWFSFPIDALTGHIITLSDVTVIDSFGESWPLSPPADGWSLFATEGLDPQSLVVWATAAAPLTGPVLDEVTLGIDEDANLVWAVEQRLRGRDKATPEDPHPAPPESVNAIGRPSFTYQVATRIPPRWHPYLIEEIAGRRRFVQGRAADLSTEPTPLPEPESDLLRVSAVHPVHEIEPAAIPTDGLRLERRAMLARRTDGTPLLWTQRRRIPLLTPPALRLRYDVLEPEPPVTT</sequence>
<feature type="region of interest" description="Disordered" evidence="1">
    <location>
        <begin position="355"/>
        <end position="375"/>
    </location>
</feature>
<evidence type="ECO:0000256" key="1">
    <source>
        <dbReference type="SAM" id="MobiDB-lite"/>
    </source>
</evidence>
<gene>
    <name evidence="2" type="ORF">GCM10017600_07850</name>
</gene>
<accession>A0A9W6HW01</accession>